<dbReference type="HOGENOM" id="CLU_032987_1_0_9"/>
<dbReference type="PANTHER" id="PTHR40038">
    <property type="entry name" value="MEMBRANE-ASSOCIATED PROTEIN TCAA"/>
    <property type="match status" value="1"/>
</dbReference>
<keyword evidence="2" id="KW-1133">Transmembrane helix</keyword>
<evidence type="ECO:0000313" key="6">
    <source>
        <dbReference type="Proteomes" id="UP000030647"/>
    </source>
</evidence>
<feature type="region of interest" description="Disordered" evidence="1">
    <location>
        <begin position="39"/>
        <end position="80"/>
    </location>
</feature>
<proteinExistence type="predicted"/>
<keyword evidence="2" id="KW-0472">Membrane</keyword>
<dbReference type="STRING" id="1231336.L248_2720"/>
<protein>
    <recommendedName>
        <fullName evidence="7">Zinc-ribbon domain-containing protein</fullName>
    </recommendedName>
</protein>
<feature type="compositionally biased region" description="Pro residues" evidence="1">
    <location>
        <begin position="49"/>
        <end position="59"/>
    </location>
</feature>
<dbReference type="Pfam" id="PF22820">
    <property type="entry name" value="TcaA_3rd_4th"/>
    <property type="match status" value="1"/>
</dbReference>
<dbReference type="eggNOG" id="COG4640">
    <property type="taxonomic scope" value="Bacteria"/>
</dbReference>
<organism evidence="5 6">
    <name type="scientific">Schleiferilactobacillus shenzhenensis LY-73</name>
    <dbReference type="NCBI Taxonomy" id="1231336"/>
    <lineage>
        <taxon>Bacteria</taxon>
        <taxon>Bacillati</taxon>
        <taxon>Bacillota</taxon>
        <taxon>Bacilli</taxon>
        <taxon>Lactobacillales</taxon>
        <taxon>Lactobacillaceae</taxon>
        <taxon>Schleiferilactobacillus</taxon>
    </lineage>
</organism>
<accession>U4TKG7</accession>
<evidence type="ECO:0000259" key="4">
    <source>
        <dbReference type="Pfam" id="PF22820"/>
    </source>
</evidence>
<dbReference type="InterPro" id="IPR026870">
    <property type="entry name" value="Zinc_ribbon_dom"/>
</dbReference>
<gene>
    <name evidence="5" type="ORF">L248_2720</name>
</gene>
<evidence type="ECO:0000256" key="1">
    <source>
        <dbReference type="SAM" id="MobiDB-lite"/>
    </source>
</evidence>
<dbReference type="Proteomes" id="UP000030647">
    <property type="component" value="Unassembled WGS sequence"/>
</dbReference>
<keyword evidence="2" id="KW-0812">Transmembrane</keyword>
<dbReference type="Pfam" id="PF13240">
    <property type="entry name" value="Zn_Ribbon_1"/>
    <property type="match status" value="1"/>
</dbReference>
<feature type="compositionally biased region" description="Low complexity" evidence="1">
    <location>
        <begin position="60"/>
        <end position="72"/>
    </location>
</feature>
<feature type="domain" description="TcaA 4th" evidence="4">
    <location>
        <begin position="277"/>
        <end position="347"/>
    </location>
</feature>
<feature type="domain" description="Zinc-ribbon" evidence="3">
    <location>
        <begin position="8"/>
        <end position="30"/>
    </location>
</feature>
<sequence length="503" mass="54659">MMENKQEFCPNCGAAVKSSDDFCPNCGYNLAAYRQRLQAAEQAAGSSAPTPPPTQPAPPVQSAAQQPPAQRAPRPPRQPLSKKQKVLLWVAAILVVLLGGGYYAGTQYFSRANQLNRAAAAFAKNDPQTAAAYITTDDPKLSVDAQTVKPLLKEFQATPSLVTQFKQQASQQALAAVPSTTSGFVESGRRLLLFPAYKYKVQAVYPRVTTNQNSTQVTFSGAPAVRVTGKLNGKEVGPLMPGRYTITTTATISGKKVSSRQTRDLTDATPELALAFKTVSFTATGYPGAAVLINGESMGQIGKDSTLTIKDYPITSGAAKMTEVFTANGKKIASNPVSIQDASDNDEIGVGYPGVISHDNAQELVDAAFQNTHDIVRYDDASDSDIREATDLFENGKDNKYYQQLLSTMTGYHKSQSIDSWEAKVRLQHVYPIAENQALVIFNVSWIFTNADTDGYHVQTFQYRGQIDRNTKADRDAADAYVINSFSITKKIEDRHTDDGSDY</sequence>
<name>U4TKG7_9LACO</name>
<dbReference type="PANTHER" id="PTHR40038:SF1">
    <property type="entry name" value="MEMBRANE-ASSOCIATED PROTEIN TCAA"/>
    <property type="match status" value="1"/>
</dbReference>
<evidence type="ECO:0008006" key="7">
    <source>
        <dbReference type="Google" id="ProtNLM"/>
    </source>
</evidence>
<evidence type="ECO:0000256" key="2">
    <source>
        <dbReference type="SAM" id="Phobius"/>
    </source>
</evidence>
<evidence type="ECO:0000313" key="5">
    <source>
        <dbReference type="EMBL" id="ERL65321.1"/>
    </source>
</evidence>
<dbReference type="AlphaFoldDB" id="U4TKG7"/>
<keyword evidence="6" id="KW-1185">Reference proteome</keyword>
<dbReference type="InterPro" id="IPR054530">
    <property type="entry name" value="TcaA_4th"/>
</dbReference>
<reference evidence="6" key="1">
    <citation type="journal article" date="2013" name="Genome Announc.">
        <title>Whole-Genome Sequencing of Lactobacillus shenzhenensis Strain LY-73T.</title>
        <authorList>
            <person name="Lin Z."/>
            <person name="Liu Z."/>
            <person name="Yang R."/>
            <person name="Zou Y."/>
            <person name="Wan D."/>
            <person name="Chen J."/>
            <person name="Guo M."/>
            <person name="Zhao J."/>
            <person name="Fang C."/>
            <person name="Yang R."/>
            <person name="Liu F."/>
        </authorList>
    </citation>
    <scope>NUCLEOTIDE SEQUENCE [LARGE SCALE GENOMIC DNA]</scope>
    <source>
        <strain evidence="6">LY-73</strain>
    </source>
</reference>
<feature type="transmembrane region" description="Helical" evidence="2">
    <location>
        <begin position="86"/>
        <end position="105"/>
    </location>
</feature>
<evidence type="ECO:0000259" key="3">
    <source>
        <dbReference type="Pfam" id="PF13240"/>
    </source>
</evidence>
<dbReference type="EMBL" id="KI271587">
    <property type="protein sequence ID" value="ERL65321.1"/>
    <property type="molecule type" value="Genomic_DNA"/>
</dbReference>